<evidence type="ECO:0000313" key="3">
    <source>
        <dbReference type="Proteomes" id="UP000261560"/>
    </source>
</evidence>
<keyword evidence="3" id="KW-1185">Reference proteome</keyword>
<reference evidence="2" key="2">
    <citation type="submission" date="2025-09" db="UniProtKB">
        <authorList>
            <consortium name="Ensembl"/>
        </authorList>
    </citation>
    <scope>IDENTIFICATION</scope>
</reference>
<evidence type="ECO:0000259" key="1">
    <source>
        <dbReference type="PROSITE" id="PS50878"/>
    </source>
</evidence>
<dbReference type="Pfam" id="PF00078">
    <property type="entry name" value="RVT_1"/>
    <property type="match status" value="1"/>
</dbReference>
<proteinExistence type="predicted"/>
<name>A0A3B3DIN6_ORYME</name>
<dbReference type="GeneTree" id="ENSGT00940000175863"/>
<dbReference type="InterPro" id="IPR000477">
    <property type="entry name" value="RT_dom"/>
</dbReference>
<dbReference type="InterPro" id="IPR043502">
    <property type="entry name" value="DNA/RNA_pol_sf"/>
</dbReference>
<dbReference type="PaxDb" id="30732-ENSOMEP00000029973"/>
<dbReference type="AlphaFoldDB" id="A0A3B3DIN6"/>
<sequence length="408" mass="45480">DKQRSSAFFLGLEKNRQEKAVIRAIKDDDGVQCVQPEEIMRRVEGFYSALFREQSCDVTAIEECLQHVDSRLSEEEVGVCEADVCEAEIRAAIMRQHDNKSPGADGLTAEFYKTFQAELLPILQQLFAAFFEGQAPPASFCLGTIKLIFKRTGERCDLANYQPITLLNLDYKILATILAGRMREVIPSILSSTQAYGVPGRDIADVILSLRYSVEHMAWSGGNLLSVDFVKAFDKVGHSFLWRVLNRFRFGPLFIQRLKSLYDAATSQVACNGLLTDVFDVKRSIRQGCPLSAMLYSLTVEPLALLINKTDNISGVITPAGRELKILHYADDTTLVLRDEQSVDTALRCLLLFCAASGAEINFMKSVLWSLGNRTGTQNKWGFRETEGGIKVLGVWLSGDSQHMVQTN</sequence>
<dbReference type="CDD" id="cd01650">
    <property type="entry name" value="RT_nLTR_like"/>
    <property type="match status" value="1"/>
</dbReference>
<reference evidence="2" key="1">
    <citation type="submission" date="2025-08" db="UniProtKB">
        <authorList>
            <consortium name="Ensembl"/>
        </authorList>
    </citation>
    <scope>IDENTIFICATION</scope>
</reference>
<dbReference type="STRING" id="30732.ENSOMEP00000029973"/>
<dbReference type="PANTHER" id="PTHR31635:SF196">
    <property type="entry name" value="REVERSE TRANSCRIPTASE DOMAIN-CONTAINING PROTEIN-RELATED"/>
    <property type="match status" value="1"/>
</dbReference>
<dbReference type="Ensembl" id="ENSOMET00000019927.1">
    <property type="protein sequence ID" value="ENSOMEP00000029973.1"/>
    <property type="gene ID" value="ENSOMEG00000013957.1"/>
</dbReference>
<dbReference type="PANTHER" id="PTHR31635">
    <property type="entry name" value="REVERSE TRANSCRIPTASE DOMAIN-CONTAINING PROTEIN-RELATED"/>
    <property type="match status" value="1"/>
</dbReference>
<organism evidence="2 3">
    <name type="scientific">Oryzias melastigma</name>
    <name type="common">Marine medaka</name>
    <dbReference type="NCBI Taxonomy" id="30732"/>
    <lineage>
        <taxon>Eukaryota</taxon>
        <taxon>Metazoa</taxon>
        <taxon>Chordata</taxon>
        <taxon>Craniata</taxon>
        <taxon>Vertebrata</taxon>
        <taxon>Euteleostomi</taxon>
        <taxon>Actinopterygii</taxon>
        <taxon>Neopterygii</taxon>
        <taxon>Teleostei</taxon>
        <taxon>Neoteleostei</taxon>
        <taxon>Acanthomorphata</taxon>
        <taxon>Ovalentaria</taxon>
        <taxon>Atherinomorphae</taxon>
        <taxon>Beloniformes</taxon>
        <taxon>Adrianichthyidae</taxon>
        <taxon>Oryziinae</taxon>
        <taxon>Oryzias</taxon>
    </lineage>
</organism>
<evidence type="ECO:0000313" key="2">
    <source>
        <dbReference type="Ensembl" id="ENSOMEP00000029973.1"/>
    </source>
</evidence>
<protein>
    <recommendedName>
        <fullName evidence="1">Reverse transcriptase domain-containing protein</fullName>
    </recommendedName>
</protein>
<dbReference type="PROSITE" id="PS50878">
    <property type="entry name" value="RT_POL"/>
    <property type="match status" value="1"/>
</dbReference>
<feature type="domain" description="Reverse transcriptase" evidence="1">
    <location>
        <begin position="129"/>
        <end position="397"/>
    </location>
</feature>
<dbReference type="OMA" id="NDSCHIN"/>
<dbReference type="Proteomes" id="UP000261560">
    <property type="component" value="Unplaced"/>
</dbReference>
<accession>A0A3B3DIN6</accession>
<dbReference type="SUPFAM" id="SSF56672">
    <property type="entry name" value="DNA/RNA polymerases"/>
    <property type="match status" value="1"/>
</dbReference>